<keyword evidence="3" id="KW-1185">Reference proteome</keyword>
<keyword evidence="2" id="KW-0255">Endonuclease</keyword>
<dbReference type="InterPro" id="IPR005135">
    <property type="entry name" value="Endo/exonuclease/phosphatase"/>
</dbReference>
<dbReference type="InterPro" id="IPR036691">
    <property type="entry name" value="Endo/exonu/phosph_ase_sf"/>
</dbReference>
<dbReference type="GO" id="GO:0004519">
    <property type="term" value="F:endonuclease activity"/>
    <property type="evidence" value="ECO:0007669"/>
    <property type="project" value="UniProtKB-KW"/>
</dbReference>
<proteinExistence type="predicted"/>
<reference evidence="2 3" key="1">
    <citation type="journal article" date="2013" name="Int. J. Syst. Evol. Microbiol.">
        <title>Sphingomonas kyungheensis sp. nov., a bacterium with ginsenoside-converting activity isolated from soil of a ginseng field.</title>
        <authorList>
            <person name="Son H.M."/>
            <person name="Yang J.E."/>
            <person name="Park Y."/>
            <person name="Han C.K."/>
            <person name="Kim S.G."/>
            <person name="Kook M."/>
            <person name="Yi T.H."/>
        </authorList>
    </citation>
    <scope>NUCLEOTIDE SEQUENCE [LARGE SCALE GENOMIC DNA]</scope>
    <source>
        <strain evidence="2 3">LMG 26582</strain>
    </source>
</reference>
<dbReference type="Gene3D" id="3.60.10.10">
    <property type="entry name" value="Endonuclease/exonuclease/phosphatase"/>
    <property type="match status" value="1"/>
</dbReference>
<organism evidence="2 3">
    <name type="scientific">Sphingomonas kyungheensis</name>
    <dbReference type="NCBI Taxonomy" id="1069987"/>
    <lineage>
        <taxon>Bacteria</taxon>
        <taxon>Pseudomonadati</taxon>
        <taxon>Pseudomonadota</taxon>
        <taxon>Alphaproteobacteria</taxon>
        <taxon>Sphingomonadales</taxon>
        <taxon>Sphingomonadaceae</taxon>
        <taxon>Sphingomonas</taxon>
    </lineage>
</organism>
<name>A0ABU8GZW7_9SPHN</name>
<keyword evidence="2" id="KW-0540">Nuclease</keyword>
<dbReference type="SUPFAM" id="SSF56219">
    <property type="entry name" value="DNase I-like"/>
    <property type="match status" value="1"/>
</dbReference>
<dbReference type="EMBL" id="JBBBDM010000002">
    <property type="protein sequence ID" value="MEI5686377.1"/>
    <property type="molecule type" value="Genomic_DNA"/>
</dbReference>
<dbReference type="PANTHER" id="PTHR16320">
    <property type="entry name" value="SPHINGOMYELINASE FAMILY MEMBER"/>
    <property type="match status" value="1"/>
</dbReference>
<dbReference type="Proteomes" id="UP001367771">
    <property type="component" value="Unassembled WGS sequence"/>
</dbReference>
<accession>A0ABU8GZW7</accession>
<comment type="caution">
    <text evidence="2">The sequence shown here is derived from an EMBL/GenBank/DDBJ whole genome shotgun (WGS) entry which is preliminary data.</text>
</comment>
<sequence>MRMPGVLLLASVLFVTGLAEPKSVMAVEPSVVHAVPTAGPVTVLSYNVEGLPWPLTHGRTAAAATIAAELRAMHDRGDGPQVVAVQEAFGAAQKAIGSAAGYRYVAYGPSAADDRAAPATADQRAFVADASLWHGETEGAREDSGLAVFSDYPILWVKRVAFPAYACAGFDCLANKGMLAVALRVPGQSAPLVVVDTHLNSRAASGVKDARSFYAYQRQADALRSFIAGVGEGGASVMLAGDFNVGNDPQRQAYLGAALGGDGMTIAASETACGATCRAIAPTPTLAHAKTLVAYRGTLTTAGATRSFGTLPDGDRLSDHIGVIRQFAFNL</sequence>
<evidence type="ECO:0000313" key="3">
    <source>
        <dbReference type="Proteomes" id="UP001367771"/>
    </source>
</evidence>
<evidence type="ECO:0000313" key="2">
    <source>
        <dbReference type="EMBL" id="MEI5686377.1"/>
    </source>
</evidence>
<dbReference type="InterPro" id="IPR038772">
    <property type="entry name" value="Sph/SMPD2-like"/>
</dbReference>
<dbReference type="RefSeq" id="WP_336544609.1">
    <property type="nucleotide sequence ID" value="NZ_JBBBDM010000002.1"/>
</dbReference>
<evidence type="ECO:0000259" key="1">
    <source>
        <dbReference type="Pfam" id="PF03372"/>
    </source>
</evidence>
<feature type="domain" description="Endonuclease/exonuclease/phosphatase" evidence="1">
    <location>
        <begin position="44"/>
        <end position="249"/>
    </location>
</feature>
<dbReference type="Pfam" id="PF03372">
    <property type="entry name" value="Exo_endo_phos"/>
    <property type="match status" value="1"/>
</dbReference>
<dbReference type="PANTHER" id="PTHR16320:SF23">
    <property type="entry name" value="SPHINGOMYELINASE C 1"/>
    <property type="match status" value="1"/>
</dbReference>
<protein>
    <submittedName>
        <fullName evidence="2">Endonuclease/exonuclease/phosphatase family protein</fullName>
    </submittedName>
</protein>
<gene>
    <name evidence="2" type="ORF">V8201_04715</name>
</gene>
<keyword evidence="2" id="KW-0378">Hydrolase</keyword>